<organism evidence="3 4">
    <name type="scientific">Amycolatopsis echigonensis</name>
    <dbReference type="NCBI Taxonomy" id="2576905"/>
    <lineage>
        <taxon>Bacteria</taxon>
        <taxon>Bacillati</taxon>
        <taxon>Actinomycetota</taxon>
        <taxon>Actinomycetes</taxon>
        <taxon>Pseudonocardiales</taxon>
        <taxon>Pseudonocardiaceae</taxon>
        <taxon>Amycolatopsis</taxon>
    </lineage>
</organism>
<dbReference type="AlphaFoldDB" id="A0A2N3WIA5"/>
<evidence type="ECO:0000313" key="4">
    <source>
        <dbReference type="Proteomes" id="UP000233750"/>
    </source>
</evidence>
<protein>
    <submittedName>
        <fullName evidence="3">Uncharacterized protein</fullName>
    </submittedName>
</protein>
<keyword evidence="1" id="KW-1133">Transmembrane helix</keyword>
<evidence type="ECO:0000313" key="3">
    <source>
        <dbReference type="EMBL" id="PKV93607.1"/>
    </source>
</evidence>
<keyword evidence="1" id="KW-0812">Transmembrane</keyword>
<dbReference type="OrthoDB" id="3621495at2"/>
<dbReference type="Proteomes" id="UP000233750">
    <property type="component" value="Unassembled WGS sequence"/>
</dbReference>
<feature type="transmembrane region" description="Helical" evidence="1">
    <location>
        <begin position="60"/>
        <end position="82"/>
    </location>
</feature>
<reference evidence="2 5" key="2">
    <citation type="submission" date="2020-08" db="EMBL/GenBank/DDBJ databases">
        <title>Amycolatopsis echigonensis JCM 21831.</title>
        <authorList>
            <person name="Tedsree N."/>
            <person name="Kuncharoen N."/>
            <person name="Likhitwitayawuid K."/>
            <person name="Tanasupawat S."/>
        </authorList>
    </citation>
    <scope>NUCLEOTIDE SEQUENCE [LARGE SCALE GENOMIC DNA]</scope>
    <source>
        <strain evidence="2 5">JCM 21831</strain>
    </source>
</reference>
<evidence type="ECO:0000256" key="1">
    <source>
        <dbReference type="SAM" id="Phobius"/>
    </source>
</evidence>
<feature type="transmembrane region" description="Helical" evidence="1">
    <location>
        <begin position="141"/>
        <end position="161"/>
    </location>
</feature>
<proteinExistence type="predicted"/>
<accession>A0A8E1VW72</accession>
<feature type="transmembrane region" description="Helical" evidence="1">
    <location>
        <begin position="103"/>
        <end position="129"/>
    </location>
</feature>
<dbReference type="RefSeq" id="WP_101437210.1">
    <property type="nucleotide sequence ID" value="NZ_JACJHR010000010.1"/>
</dbReference>
<gene>
    <name evidence="3" type="ORF">ATK30_4459</name>
    <name evidence="2" type="ORF">H5411_09675</name>
</gene>
<accession>A0A2N3WIA5</accession>
<comment type="caution">
    <text evidence="3">The sequence shown here is derived from an EMBL/GenBank/DDBJ whole genome shotgun (WGS) entry which is preliminary data.</text>
</comment>
<dbReference type="EMBL" id="JACJHR010000010">
    <property type="protein sequence ID" value="MBB2499400.1"/>
    <property type="molecule type" value="Genomic_DNA"/>
</dbReference>
<evidence type="ECO:0000313" key="5">
    <source>
        <dbReference type="Proteomes" id="UP000550260"/>
    </source>
</evidence>
<sequence>MKQYYGQQAAEYAPLPPLFAARVRFASVVTGVSLVIGTLLVFGLTAFVNRPLHGHSLPRGPLGLAAWLLPMLSVLAIAVVVLSARRCLQGDYLVIARARSTRAALTVCFTLLSVSCVIALGVSALVDLWGNHGRLGFTELLAAFANFAIGLIGYSAGLWFVRPSVSTLEKFSDHPIW</sequence>
<keyword evidence="4" id="KW-1185">Reference proteome</keyword>
<feature type="transmembrane region" description="Helical" evidence="1">
    <location>
        <begin position="25"/>
        <end position="48"/>
    </location>
</feature>
<dbReference type="EMBL" id="PJMY01000003">
    <property type="protein sequence ID" value="PKV93607.1"/>
    <property type="molecule type" value="Genomic_DNA"/>
</dbReference>
<name>A0A2N3WIA5_9PSEU</name>
<keyword evidence="1" id="KW-0472">Membrane</keyword>
<dbReference type="Proteomes" id="UP000550260">
    <property type="component" value="Unassembled WGS sequence"/>
</dbReference>
<evidence type="ECO:0000313" key="2">
    <source>
        <dbReference type="EMBL" id="MBB2499400.1"/>
    </source>
</evidence>
<reference evidence="3 4" key="1">
    <citation type="submission" date="2017-12" db="EMBL/GenBank/DDBJ databases">
        <title>Sequencing the genomes of 1000 Actinobacteria strains.</title>
        <authorList>
            <person name="Klenk H.-P."/>
        </authorList>
    </citation>
    <scope>NUCLEOTIDE SEQUENCE [LARGE SCALE GENOMIC DNA]</scope>
    <source>
        <strain evidence="3 4">DSM 45165</strain>
    </source>
</reference>